<keyword evidence="7" id="KW-1278">Translocase</keyword>
<dbReference type="Proteomes" id="UP000622317">
    <property type="component" value="Unassembled WGS sequence"/>
</dbReference>
<evidence type="ECO:0000256" key="5">
    <source>
        <dbReference type="ARBA" id="ARBA00022692"/>
    </source>
</evidence>
<evidence type="ECO:0000256" key="6">
    <source>
        <dbReference type="ARBA" id="ARBA00022723"/>
    </source>
</evidence>
<protein>
    <recommendedName>
        <fullName evidence="3">cytochrome-c oxidase</fullName>
        <ecNumber evidence="3">7.1.1.9</ecNumber>
    </recommendedName>
</protein>
<keyword evidence="9 12" id="KW-1133">Transmembrane helix</keyword>
<dbReference type="PROSITE" id="PS00078">
    <property type="entry name" value="COX2"/>
    <property type="match status" value="1"/>
</dbReference>
<organism evidence="14 15">
    <name type="scientific">Pelagicoccus enzymogenes</name>
    <dbReference type="NCBI Taxonomy" id="2773457"/>
    <lineage>
        <taxon>Bacteria</taxon>
        <taxon>Pseudomonadati</taxon>
        <taxon>Verrucomicrobiota</taxon>
        <taxon>Opitutia</taxon>
        <taxon>Puniceicoccales</taxon>
        <taxon>Pelagicoccaceae</taxon>
        <taxon>Pelagicoccus</taxon>
    </lineage>
</organism>
<comment type="caution">
    <text evidence="14">The sequence shown here is derived from an EMBL/GenBank/DDBJ whole genome shotgun (WGS) entry which is preliminary data.</text>
</comment>
<keyword evidence="10" id="KW-0186">Copper</keyword>
<evidence type="ECO:0000256" key="7">
    <source>
        <dbReference type="ARBA" id="ARBA00022967"/>
    </source>
</evidence>
<dbReference type="InterPro" id="IPR045187">
    <property type="entry name" value="CcO_II"/>
</dbReference>
<dbReference type="InterPro" id="IPR001505">
    <property type="entry name" value="Copper_CuA"/>
</dbReference>
<evidence type="ECO:0000256" key="3">
    <source>
        <dbReference type="ARBA" id="ARBA00012949"/>
    </source>
</evidence>
<dbReference type="RefSeq" id="WP_191616973.1">
    <property type="nucleotide sequence ID" value="NZ_JACYFG010000017.1"/>
</dbReference>
<comment type="subcellular location">
    <subcellularLocation>
        <location evidence="1">Membrane</location>
        <topology evidence="1">Multi-pass membrane protein</topology>
    </subcellularLocation>
</comment>
<dbReference type="InterPro" id="IPR036257">
    <property type="entry name" value="Cyt_c_oxidase_su2_TM_sf"/>
</dbReference>
<sequence length="244" mass="28393">MLEYFLPRASSFAGSIDHLFDLITYLVMFWFVLTMAFFFYVVFRFRAKPGQKAQYITGETHKQKQAVEIPHYLILLCDLAILFYTFKVWHEVKIDMPEYDEQVRVISQQWAWTFEHAGADGVLDTDDDIKLINELVLKKDTQYQYELQALDVMHSFSIPVFRLKQDAVPGRKIFGHFKPILEGEWDVQCAEMCGYGHGFMPARVKILAADEYYAWIAEHTPAHLKQDTAYANTESQLKEAPNNG</sequence>
<reference evidence="14" key="1">
    <citation type="submission" date="2020-09" db="EMBL/GenBank/DDBJ databases">
        <title>Pelagicoccus enzymogenes sp. nov. with an EPS production, isolated from marine sediment.</title>
        <authorList>
            <person name="Feng X."/>
        </authorList>
    </citation>
    <scope>NUCLEOTIDE SEQUENCE</scope>
    <source>
        <strain evidence="14">NFK12</strain>
    </source>
</reference>
<dbReference type="GO" id="GO:0042773">
    <property type="term" value="P:ATP synthesis coupled electron transport"/>
    <property type="evidence" value="ECO:0007669"/>
    <property type="project" value="TreeGrafter"/>
</dbReference>
<dbReference type="EMBL" id="JACYFG010000017">
    <property type="protein sequence ID" value="MBD5779840.1"/>
    <property type="molecule type" value="Genomic_DNA"/>
</dbReference>
<dbReference type="EC" id="7.1.1.9" evidence="3"/>
<evidence type="ECO:0000313" key="14">
    <source>
        <dbReference type="EMBL" id="MBD5779840.1"/>
    </source>
</evidence>
<comment type="similarity">
    <text evidence="2">Belongs to the cytochrome c oxidase subunit 2 family.</text>
</comment>
<dbReference type="AlphaFoldDB" id="A0A927F9W1"/>
<evidence type="ECO:0000256" key="9">
    <source>
        <dbReference type="ARBA" id="ARBA00022989"/>
    </source>
</evidence>
<keyword evidence="11 12" id="KW-0472">Membrane</keyword>
<dbReference type="InterPro" id="IPR008972">
    <property type="entry name" value="Cupredoxin"/>
</dbReference>
<evidence type="ECO:0000313" key="15">
    <source>
        <dbReference type="Proteomes" id="UP000622317"/>
    </source>
</evidence>
<dbReference type="PROSITE" id="PS50857">
    <property type="entry name" value="COX2_CUA"/>
    <property type="match status" value="1"/>
</dbReference>
<keyword evidence="6" id="KW-0479">Metal-binding</keyword>
<evidence type="ECO:0000256" key="10">
    <source>
        <dbReference type="ARBA" id="ARBA00023008"/>
    </source>
</evidence>
<evidence type="ECO:0000256" key="1">
    <source>
        <dbReference type="ARBA" id="ARBA00004141"/>
    </source>
</evidence>
<keyword evidence="8" id="KW-0249">Electron transport</keyword>
<dbReference type="SUPFAM" id="SSF49503">
    <property type="entry name" value="Cupredoxins"/>
    <property type="match status" value="1"/>
</dbReference>
<accession>A0A927F9W1</accession>
<feature type="domain" description="Cytochrome oxidase subunit II copper A binding" evidence="13">
    <location>
        <begin position="98"/>
        <end position="218"/>
    </location>
</feature>
<evidence type="ECO:0000256" key="8">
    <source>
        <dbReference type="ARBA" id="ARBA00022982"/>
    </source>
</evidence>
<evidence type="ECO:0000256" key="11">
    <source>
        <dbReference type="ARBA" id="ARBA00023136"/>
    </source>
</evidence>
<evidence type="ECO:0000256" key="2">
    <source>
        <dbReference type="ARBA" id="ARBA00007866"/>
    </source>
</evidence>
<keyword evidence="15" id="KW-1185">Reference proteome</keyword>
<evidence type="ECO:0000256" key="4">
    <source>
        <dbReference type="ARBA" id="ARBA00022448"/>
    </source>
</evidence>
<name>A0A927F9W1_9BACT</name>
<keyword evidence="5 12" id="KW-0812">Transmembrane</keyword>
<dbReference type="GO" id="GO:0004129">
    <property type="term" value="F:cytochrome-c oxidase activity"/>
    <property type="evidence" value="ECO:0007669"/>
    <property type="project" value="UniProtKB-EC"/>
</dbReference>
<dbReference type="PANTHER" id="PTHR22888:SF9">
    <property type="entry name" value="CYTOCHROME C OXIDASE SUBUNIT 2"/>
    <property type="match status" value="1"/>
</dbReference>
<dbReference type="Gene3D" id="1.10.287.90">
    <property type="match status" value="1"/>
</dbReference>
<dbReference type="GO" id="GO:0016020">
    <property type="term" value="C:membrane"/>
    <property type="evidence" value="ECO:0007669"/>
    <property type="project" value="UniProtKB-SubCell"/>
</dbReference>
<proteinExistence type="inferred from homology"/>
<dbReference type="InterPro" id="IPR002429">
    <property type="entry name" value="CcO_II-like_C"/>
</dbReference>
<dbReference type="Pfam" id="PF00116">
    <property type="entry name" value="COX2"/>
    <property type="match status" value="1"/>
</dbReference>
<gene>
    <name evidence="14" type="ORF">IEN85_10075</name>
</gene>
<dbReference type="SUPFAM" id="SSF81464">
    <property type="entry name" value="Cytochrome c oxidase subunit II-like, transmembrane region"/>
    <property type="match status" value="1"/>
</dbReference>
<keyword evidence="4" id="KW-0813">Transport</keyword>
<dbReference type="PANTHER" id="PTHR22888">
    <property type="entry name" value="CYTOCHROME C OXIDASE, SUBUNIT II"/>
    <property type="match status" value="1"/>
</dbReference>
<evidence type="ECO:0000256" key="12">
    <source>
        <dbReference type="SAM" id="Phobius"/>
    </source>
</evidence>
<dbReference type="Gene3D" id="2.60.40.420">
    <property type="entry name" value="Cupredoxins - blue copper proteins"/>
    <property type="match status" value="1"/>
</dbReference>
<dbReference type="GO" id="GO:0005507">
    <property type="term" value="F:copper ion binding"/>
    <property type="evidence" value="ECO:0007669"/>
    <property type="project" value="InterPro"/>
</dbReference>
<feature type="transmembrane region" description="Helical" evidence="12">
    <location>
        <begin position="22"/>
        <end position="43"/>
    </location>
</feature>
<evidence type="ECO:0000259" key="13">
    <source>
        <dbReference type="PROSITE" id="PS50857"/>
    </source>
</evidence>